<dbReference type="OrthoDB" id="272271at2759"/>
<dbReference type="EMBL" id="MTYH01000012">
    <property type="protein sequence ID" value="PNP47940.1"/>
    <property type="molecule type" value="Genomic_DNA"/>
</dbReference>
<dbReference type="AlphaFoldDB" id="A0A2K0TQZ7"/>
<sequence>MPGAMNIVDAAVPRPKQAMSELTDVINGPLAWSGDEFKSEEAYTLEIHTEELQEVDAALQSFKTHCLDGDEVGQSNFPLPKLAPQLAQCAKTIHEGRGFFVLRGLDQLNYSVEDSTIIYLGIASYIADKRGLQDKKGTVLTHVTNSKLWTVPAEKRHGIHSSQALVR</sequence>
<gene>
    <name evidence="2" type="ORF">TGAMA5MH_00992</name>
</gene>
<evidence type="ECO:0000256" key="1">
    <source>
        <dbReference type="ARBA" id="ARBA00023002"/>
    </source>
</evidence>
<accession>A0A2K0TQZ7</accession>
<dbReference type="Proteomes" id="UP000236546">
    <property type="component" value="Unassembled WGS sequence"/>
</dbReference>
<evidence type="ECO:0000313" key="2">
    <source>
        <dbReference type="EMBL" id="PNP47940.1"/>
    </source>
</evidence>
<reference evidence="2 3" key="1">
    <citation type="submission" date="2017-02" db="EMBL/GenBank/DDBJ databases">
        <title>Genomes of Trichoderma spp. with biocontrol activity.</title>
        <authorList>
            <person name="Gardiner D."/>
            <person name="Kazan K."/>
            <person name="Vos C."/>
            <person name="Harvey P."/>
        </authorList>
    </citation>
    <scope>NUCLEOTIDE SEQUENCE [LARGE SCALE GENOMIC DNA]</scope>
    <source>
        <strain evidence="2 3">A5MH</strain>
    </source>
</reference>
<dbReference type="GO" id="GO:0016491">
    <property type="term" value="F:oxidoreductase activity"/>
    <property type="evidence" value="ECO:0007669"/>
    <property type="project" value="UniProtKB-KW"/>
</dbReference>
<keyword evidence="1" id="KW-0560">Oxidoreductase</keyword>
<proteinExistence type="predicted"/>
<dbReference type="Gene3D" id="3.60.130.10">
    <property type="entry name" value="Clavaminate synthase-like"/>
    <property type="match status" value="1"/>
</dbReference>
<protein>
    <submittedName>
        <fullName evidence="2">Uncharacterized protein</fullName>
    </submittedName>
</protein>
<dbReference type="InterPro" id="IPR042098">
    <property type="entry name" value="TauD-like_sf"/>
</dbReference>
<dbReference type="SUPFAM" id="SSF51197">
    <property type="entry name" value="Clavaminate synthase-like"/>
    <property type="match status" value="1"/>
</dbReference>
<organism evidence="2 3">
    <name type="scientific">Trichoderma gamsii</name>
    <dbReference type="NCBI Taxonomy" id="398673"/>
    <lineage>
        <taxon>Eukaryota</taxon>
        <taxon>Fungi</taxon>
        <taxon>Dikarya</taxon>
        <taxon>Ascomycota</taxon>
        <taxon>Pezizomycotina</taxon>
        <taxon>Sordariomycetes</taxon>
        <taxon>Hypocreomycetidae</taxon>
        <taxon>Hypocreales</taxon>
        <taxon>Hypocreaceae</taxon>
        <taxon>Trichoderma</taxon>
    </lineage>
</organism>
<evidence type="ECO:0000313" key="3">
    <source>
        <dbReference type="Proteomes" id="UP000236546"/>
    </source>
</evidence>
<comment type="caution">
    <text evidence="2">The sequence shown here is derived from an EMBL/GenBank/DDBJ whole genome shotgun (WGS) entry which is preliminary data.</text>
</comment>
<name>A0A2K0TQZ7_9HYPO</name>